<dbReference type="Gene3D" id="3.30.460.10">
    <property type="entry name" value="Beta Polymerase, domain 2"/>
    <property type="match status" value="2"/>
</dbReference>
<keyword evidence="1 7" id="KW-0808">Transferase</keyword>
<dbReference type="HAMAP" id="MF_00802">
    <property type="entry name" value="GlnE"/>
    <property type="match status" value="1"/>
</dbReference>
<evidence type="ECO:0000256" key="4">
    <source>
        <dbReference type="ARBA" id="ARBA00022840"/>
    </source>
</evidence>
<gene>
    <name evidence="7 11" type="primary">glnE</name>
    <name evidence="11" type="ORF">Asera_38190</name>
</gene>
<dbReference type="GO" id="GO:0008882">
    <property type="term" value="F:[glutamate-ammonia-ligase] adenylyltransferase activity"/>
    <property type="evidence" value="ECO:0007669"/>
    <property type="project" value="UniProtKB-UniRule"/>
</dbReference>
<dbReference type="PANTHER" id="PTHR30621">
    <property type="entry name" value="GLUTAMINE SYNTHETASE ADENYLYLTRANSFERASE"/>
    <property type="match status" value="1"/>
</dbReference>
<keyword evidence="2 7" id="KW-0548">Nucleotidyltransferase</keyword>
<evidence type="ECO:0000256" key="5">
    <source>
        <dbReference type="ARBA" id="ARBA00022842"/>
    </source>
</evidence>
<keyword evidence="6 7" id="KW-0511">Multifunctional enzyme</keyword>
<dbReference type="SUPFAM" id="SSF81593">
    <property type="entry name" value="Nucleotidyltransferase substrate binding subunit/domain"/>
    <property type="match status" value="2"/>
</dbReference>
<comment type="catalytic activity">
    <reaction evidence="7">
        <text>[glutamine synthetase]-L-tyrosine + ATP = [glutamine synthetase]-O(4)-(5'-adenylyl)-L-tyrosine + diphosphate</text>
        <dbReference type="Rhea" id="RHEA:18589"/>
        <dbReference type="Rhea" id="RHEA-COMP:10660"/>
        <dbReference type="Rhea" id="RHEA-COMP:10661"/>
        <dbReference type="ChEBI" id="CHEBI:30616"/>
        <dbReference type="ChEBI" id="CHEBI:33019"/>
        <dbReference type="ChEBI" id="CHEBI:46858"/>
        <dbReference type="ChEBI" id="CHEBI:83624"/>
        <dbReference type="EC" id="2.7.7.42"/>
    </reaction>
</comment>
<feature type="compositionally biased region" description="Pro residues" evidence="8">
    <location>
        <begin position="22"/>
        <end position="33"/>
    </location>
</feature>
<name>A0A810L5V0_9ACTN</name>
<dbReference type="GO" id="GO:0005829">
    <property type="term" value="C:cytosol"/>
    <property type="evidence" value="ECO:0007669"/>
    <property type="project" value="TreeGrafter"/>
</dbReference>
<dbReference type="Proteomes" id="UP000680750">
    <property type="component" value="Chromosome"/>
</dbReference>
<feature type="domain" description="Glutamate-ammonia ligase adenylyltransferase repeated" evidence="9">
    <location>
        <begin position="714"/>
        <end position="940"/>
    </location>
</feature>
<accession>A0A810L5V0</accession>
<keyword evidence="5 7" id="KW-0460">Magnesium</keyword>
<comment type="function">
    <text evidence="7">Involved in the regulation of glutamine synthetase GlnA, a key enzyme in the process to assimilate ammonia. When cellular nitrogen levels are high, the C-terminal adenylyl transferase (AT) inactivates GlnA by covalent transfer of an adenylyl group from ATP to specific tyrosine residue of GlnA, thus reducing its activity. Conversely, when nitrogen levels are low, the N-terminal adenylyl removase (AR) activates GlnA by removing the adenylyl group by phosphorolysis, increasing its activity. The regulatory region of GlnE binds the signal transduction protein PII (GlnB) which indicates the nitrogen status of the cell.</text>
</comment>
<dbReference type="KEGG" id="aser:Asera_38190"/>
<dbReference type="AlphaFoldDB" id="A0A810L5V0"/>
<evidence type="ECO:0000313" key="12">
    <source>
        <dbReference type="Proteomes" id="UP000680750"/>
    </source>
</evidence>
<feature type="region of interest" description="Adenylyl transferase" evidence="7">
    <location>
        <begin position="620"/>
        <end position="1116"/>
    </location>
</feature>
<feature type="domain" description="PII-uridylyltransferase/Glutamine-synthetase adenylyltransferase" evidence="10">
    <location>
        <begin position="981"/>
        <end position="1102"/>
    </location>
</feature>
<dbReference type="InterPro" id="IPR005190">
    <property type="entry name" value="GlnE_rpt_dom"/>
</dbReference>
<dbReference type="EMBL" id="AP023354">
    <property type="protein sequence ID" value="BCJ29711.1"/>
    <property type="molecule type" value="Genomic_DNA"/>
</dbReference>
<dbReference type="SUPFAM" id="SSF81301">
    <property type="entry name" value="Nucleotidyltransferase"/>
    <property type="match status" value="2"/>
</dbReference>
<dbReference type="Pfam" id="PF03710">
    <property type="entry name" value="GlnE"/>
    <property type="match status" value="2"/>
</dbReference>
<evidence type="ECO:0000259" key="9">
    <source>
        <dbReference type="Pfam" id="PF03710"/>
    </source>
</evidence>
<evidence type="ECO:0000256" key="7">
    <source>
        <dbReference type="HAMAP-Rule" id="MF_00802"/>
    </source>
</evidence>
<evidence type="ECO:0000256" key="8">
    <source>
        <dbReference type="SAM" id="MobiDB-lite"/>
    </source>
</evidence>
<dbReference type="GO" id="GO:0000287">
    <property type="term" value="F:magnesium ion binding"/>
    <property type="evidence" value="ECO:0007669"/>
    <property type="project" value="UniProtKB-UniRule"/>
</dbReference>
<proteinExistence type="inferred from homology"/>
<feature type="region of interest" description="Disordered" evidence="8">
    <location>
        <begin position="1"/>
        <end position="120"/>
    </location>
</feature>
<keyword evidence="12" id="KW-1185">Reference proteome</keyword>
<evidence type="ECO:0000256" key="3">
    <source>
        <dbReference type="ARBA" id="ARBA00022741"/>
    </source>
</evidence>
<feature type="compositionally biased region" description="Basic and acidic residues" evidence="8">
    <location>
        <begin position="41"/>
        <end position="56"/>
    </location>
</feature>
<dbReference type="NCBIfam" id="NF010707">
    <property type="entry name" value="PRK14109.1"/>
    <property type="match status" value="1"/>
</dbReference>
<dbReference type="PANTHER" id="PTHR30621:SF0">
    <property type="entry name" value="BIFUNCTIONAL GLUTAMINE SYNTHETASE ADENYLYLTRANSFERASE_ADENYLYL-REMOVING ENZYME"/>
    <property type="match status" value="1"/>
</dbReference>
<organism evidence="11 12">
    <name type="scientific">Actinocatenispora sera</name>
    <dbReference type="NCBI Taxonomy" id="390989"/>
    <lineage>
        <taxon>Bacteria</taxon>
        <taxon>Bacillati</taxon>
        <taxon>Actinomycetota</taxon>
        <taxon>Actinomycetes</taxon>
        <taxon>Micromonosporales</taxon>
        <taxon>Micromonosporaceae</taxon>
        <taxon>Actinocatenispora</taxon>
    </lineage>
</organism>
<feature type="compositionally biased region" description="Basic and acidic residues" evidence="8">
    <location>
        <begin position="110"/>
        <end position="120"/>
    </location>
</feature>
<dbReference type="CDD" id="cd05401">
    <property type="entry name" value="NT_GlnE_GlnD_like"/>
    <property type="match status" value="2"/>
</dbReference>
<evidence type="ECO:0000256" key="1">
    <source>
        <dbReference type="ARBA" id="ARBA00022679"/>
    </source>
</evidence>
<dbReference type="GO" id="GO:0000820">
    <property type="term" value="P:regulation of glutamine family amino acid metabolic process"/>
    <property type="evidence" value="ECO:0007669"/>
    <property type="project" value="UniProtKB-UniRule"/>
</dbReference>
<dbReference type="EC" id="2.7.7.42" evidence="7"/>
<dbReference type="Gene3D" id="1.20.120.330">
    <property type="entry name" value="Nucleotidyltransferases domain 2"/>
    <property type="match status" value="2"/>
</dbReference>
<dbReference type="EC" id="2.7.7.89" evidence="7"/>
<protein>
    <recommendedName>
        <fullName evidence="7">Bifunctional glutamine synthetase adenylyltransferase/adenylyl-removing enzyme</fullName>
    </recommendedName>
    <alternativeName>
        <fullName evidence="7">ATP:glutamine synthetase adenylyltransferase</fullName>
    </alternativeName>
    <alternativeName>
        <fullName evidence="7">ATase</fullName>
    </alternativeName>
    <domain>
        <recommendedName>
            <fullName evidence="7">Glutamine synthetase adenylyl-L-tyrosine phosphorylase</fullName>
            <ecNumber evidence="7">2.7.7.89</ecNumber>
        </recommendedName>
        <alternativeName>
            <fullName evidence="7">Adenylyl removase</fullName>
            <shortName evidence="7">AR</shortName>
            <shortName evidence="7">AT-N</shortName>
        </alternativeName>
    </domain>
    <domain>
        <recommendedName>
            <fullName evidence="7">Glutamine synthetase adenylyl transferase</fullName>
            <ecNumber evidence="7">2.7.7.42</ecNumber>
        </recommendedName>
        <alternativeName>
            <fullName evidence="7">Adenylyl transferase</fullName>
            <shortName evidence="7">AT</shortName>
            <shortName evidence="7">AT-C</shortName>
        </alternativeName>
    </domain>
</protein>
<evidence type="ECO:0000256" key="2">
    <source>
        <dbReference type="ARBA" id="ARBA00022695"/>
    </source>
</evidence>
<dbReference type="InterPro" id="IPR023057">
    <property type="entry name" value="GlnE"/>
</dbReference>
<keyword evidence="4 7" id="KW-0067">ATP-binding</keyword>
<evidence type="ECO:0000313" key="11">
    <source>
        <dbReference type="EMBL" id="BCJ29711.1"/>
    </source>
</evidence>
<evidence type="ECO:0000256" key="6">
    <source>
        <dbReference type="ARBA" id="ARBA00023268"/>
    </source>
</evidence>
<evidence type="ECO:0000259" key="10">
    <source>
        <dbReference type="Pfam" id="PF08335"/>
    </source>
</evidence>
<feature type="domain" description="Glutamate-ammonia ligase adenylyltransferase repeated" evidence="9">
    <location>
        <begin position="205"/>
        <end position="437"/>
    </location>
</feature>
<sequence length="1116" mass="119096">MPRRDSEQVSAGDRSPADRPAPDPVAPDGPAPNRPAVDPAAEDRAASDRLAEDRAASQRKAPGPVARERPGADGPASDRSPGERPGADGSASDRSPGERPGADGSASDRSTGDRPASDRRGLARLSRLGFAEADRAFLLLGPADGGLGWWRAEPGGPVDERAEELVRAVAASADPDLALHQLHRLVAVVPELPAALRADHGLARRLFAVLGASAALGDHLVGSPDDWVVLASSADPDDRRGVSALRGALAPAGPAGGAAAVEQLRRSYRRVLLRVAAADLTGVRAVDDVMAELTDLADATLAAALEIARAERDDADEARLAIVAMGKTGGRELNYLSDVDVLFVAEPQIVDGPAPTGPTDSASALRVATALAVRVIDVCRQVAWQLDAGLRPEGRDGPLVRTVASYDAYYRRWAKGWEFQALLKARYAAGDAQLADEWLARVHPLLWQTAGGTERPSMVAEVRAMRRRVEDQLSTVDAEREIKLGRGGLRDIEFAVQLLQLVHGRSDPELRGTNTLRALAALTAGGYVGRADGEELAAGYRFLRTIEHRLQLQHLRRTHRIPDAEPGLRWLAQSLGYRGEPKRTAVQGFLADWTKLAHHVRRLHEKLLYRPLLEAVARVPTDSLRLTSGAAESRLAALGFDDPAGALRHIGALTGGVSRSAAIQRTLLPALLPEFADAPEPDHGLLAYRQVSEKLGRTPWYLRLLRDSGPVAIRLARLLGTSRYVTDLLTRDPEALRLLAADAELVPRDPGVLAEAMAAAVARYDRPADAVAALRALRRRELFRIACADLLGRLDVVAVGAALTEVTDAVLAAALAVARRAAGVPEALSFAVIGMGRYGGAELGFGSDADVLFVYDDAPGAAEQAHQVAETLRGLLAAPAPDPPLVIDADLRPEGRQGPLVRSLEAYRSYYRRWSRVWEAQALLRARFVAGDAGLGARFTALIDPVRYPARGLSREQVVEILRIKARVDAERLPRGADPATHTKLGRGGLADVEWTVQLLQLRHAAHTPAMRVTGTLEAMSAAVDAGLLGAAEADALDQAWRLAGSVRNAMMLVRGRGSDQLPRHGVELAGVVRALGFATDDPGEFVDEYLRTARHARQVVEARMTVDGTGGAAGG</sequence>
<dbReference type="GO" id="GO:0047388">
    <property type="term" value="F:[glutamine synthetase]-adenylyl-L-tyrosine phosphorylase activity"/>
    <property type="evidence" value="ECO:0007669"/>
    <property type="project" value="UniProtKB-EC"/>
</dbReference>
<dbReference type="InterPro" id="IPR013546">
    <property type="entry name" value="PII_UdlTrfase/GS_AdlTrfase"/>
</dbReference>
<reference evidence="11" key="1">
    <citation type="submission" date="2020-08" db="EMBL/GenBank/DDBJ databases">
        <title>Whole genome shotgun sequence of Actinocatenispora sera NBRC 101916.</title>
        <authorList>
            <person name="Komaki H."/>
            <person name="Tamura T."/>
        </authorList>
    </citation>
    <scope>NUCLEOTIDE SEQUENCE</scope>
    <source>
        <strain evidence="11">NBRC 101916</strain>
    </source>
</reference>
<dbReference type="GO" id="GO:0005524">
    <property type="term" value="F:ATP binding"/>
    <property type="evidence" value="ECO:0007669"/>
    <property type="project" value="UniProtKB-UniRule"/>
</dbReference>
<keyword evidence="3 7" id="KW-0547">Nucleotide-binding</keyword>
<comment type="catalytic activity">
    <reaction evidence="7">
        <text>[glutamine synthetase]-O(4)-(5'-adenylyl)-L-tyrosine + phosphate = [glutamine synthetase]-L-tyrosine + ADP</text>
        <dbReference type="Rhea" id="RHEA:43716"/>
        <dbReference type="Rhea" id="RHEA-COMP:10660"/>
        <dbReference type="Rhea" id="RHEA-COMP:10661"/>
        <dbReference type="ChEBI" id="CHEBI:43474"/>
        <dbReference type="ChEBI" id="CHEBI:46858"/>
        <dbReference type="ChEBI" id="CHEBI:83624"/>
        <dbReference type="ChEBI" id="CHEBI:456216"/>
        <dbReference type="EC" id="2.7.7.89"/>
    </reaction>
</comment>
<feature type="domain" description="PII-uridylyltransferase/Glutamine-synthetase adenylyltransferase" evidence="10">
    <location>
        <begin position="462"/>
        <end position="608"/>
    </location>
</feature>
<dbReference type="InterPro" id="IPR043519">
    <property type="entry name" value="NT_sf"/>
</dbReference>
<feature type="region of interest" description="Adenylyl removase" evidence="7">
    <location>
        <begin position="1"/>
        <end position="612"/>
    </location>
</feature>
<comment type="cofactor">
    <cofactor evidence="7">
        <name>Mg(2+)</name>
        <dbReference type="ChEBI" id="CHEBI:18420"/>
    </cofactor>
</comment>
<dbReference type="Pfam" id="PF08335">
    <property type="entry name" value="GlnD_UR_UTase"/>
    <property type="match status" value="2"/>
</dbReference>
<comment type="similarity">
    <text evidence="7">Belongs to the GlnE family.</text>
</comment>